<name>A0A8J6TFV7_9BACT</name>
<evidence type="ECO:0000313" key="3">
    <source>
        <dbReference type="Proteomes" id="UP000614424"/>
    </source>
</evidence>
<accession>A0A8J6TFV7</accession>
<sequence length="127" mass="13801">MRKSGLFCVLVVLFFFCSAAGAETVVNIRKGLADGNQFNKSSEALQLSYVAGILDGIKMAPLLGGSEELTGAFADCLVGLSVNQAMGIVLKEHHAHPEWWDTPMHLTVYRAILNACENFRETAEAQK</sequence>
<dbReference type="EMBL" id="JACNJZ010000110">
    <property type="protein sequence ID" value="MBC8317855.1"/>
    <property type="molecule type" value="Genomic_DNA"/>
</dbReference>
<dbReference type="Proteomes" id="UP000614424">
    <property type="component" value="Unassembled WGS sequence"/>
</dbReference>
<feature type="signal peptide" evidence="1">
    <location>
        <begin position="1"/>
        <end position="22"/>
    </location>
</feature>
<keyword evidence="1" id="KW-0732">Signal</keyword>
<comment type="caution">
    <text evidence="2">The sequence shown here is derived from an EMBL/GenBank/DDBJ whole genome shotgun (WGS) entry which is preliminary data.</text>
</comment>
<evidence type="ECO:0000256" key="1">
    <source>
        <dbReference type="SAM" id="SignalP"/>
    </source>
</evidence>
<gene>
    <name evidence="2" type="ORF">H8E41_08095</name>
</gene>
<feature type="chain" id="PRO_5035160080" description="Rap1a immunity protein domain-containing protein" evidence="1">
    <location>
        <begin position="23"/>
        <end position="127"/>
    </location>
</feature>
<evidence type="ECO:0008006" key="4">
    <source>
        <dbReference type="Google" id="ProtNLM"/>
    </source>
</evidence>
<dbReference type="AlphaFoldDB" id="A0A8J6TFV7"/>
<organism evidence="2 3">
    <name type="scientific">Candidatus Desulfobia pelagia</name>
    <dbReference type="NCBI Taxonomy" id="2841692"/>
    <lineage>
        <taxon>Bacteria</taxon>
        <taxon>Pseudomonadati</taxon>
        <taxon>Thermodesulfobacteriota</taxon>
        <taxon>Desulfobulbia</taxon>
        <taxon>Desulfobulbales</taxon>
        <taxon>Desulfobulbaceae</taxon>
        <taxon>Candidatus Desulfobia</taxon>
    </lineage>
</organism>
<protein>
    <recommendedName>
        <fullName evidence="4">Rap1a immunity protein domain-containing protein</fullName>
    </recommendedName>
</protein>
<evidence type="ECO:0000313" key="2">
    <source>
        <dbReference type="EMBL" id="MBC8317855.1"/>
    </source>
</evidence>
<proteinExistence type="predicted"/>
<reference evidence="2 3" key="1">
    <citation type="submission" date="2020-08" db="EMBL/GenBank/DDBJ databases">
        <title>Bridging the membrane lipid divide: bacteria of the FCB group superphylum have the potential to synthesize archaeal ether lipids.</title>
        <authorList>
            <person name="Villanueva L."/>
            <person name="Von Meijenfeldt F.A.B."/>
            <person name="Westbye A.B."/>
            <person name="Yadav S."/>
            <person name="Hopmans E.C."/>
            <person name="Dutilh B.E."/>
            <person name="Sinninghe Damste J.S."/>
        </authorList>
    </citation>
    <scope>NUCLEOTIDE SEQUENCE [LARGE SCALE GENOMIC DNA]</scope>
    <source>
        <strain evidence="2">NIOZ-UU47</strain>
    </source>
</reference>